<keyword evidence="2" id="KW-1185">Reference proteome</keyword>
<proteinExistence type="predicted"/>
<sequence>MNELASPTEMLMGTRIRTLIPAHPNSLLPHDPHKFLHRKLKARQQAQHKRGDQHAQVLPPSQKKQPVWYWHGKRWEKAVMTQVGTEPRRYRVTASNGQRYTRNRHHIRTCAPPPPPPVLPSPLCATAEVPRASTPPPPPRKKFGAPPAPPIFIFF</sequence>
<reference evidence="1 2" key="1">
    <citation type="journal article" date="2020" name="Cell">
        <title>Large-Scale Comparative Analyses of Tick Genomes Elucidate Their Genetic Diversity and Vector Capacities.</title>
        <authorList>
            <consortium name="Tick Genome and Microbiome Consortium (TIGMIC)"/>
            <person name="Jia N."/>
            <person name="Wang J."/>
            <person name="Shi W."/>
            <person name="Du L."/>
            <person name="Sun Y."/>
            <person name="Zhan W."/>
            <person name="Jiang J.F."/>
            <person name="Wang Q."/>
            <person name="Zhang B."/>
            <person name="Ji P."/>
            <person name="Bell-Sakyi L."/>
            <person name="Cui X.M."/>
            <person name="Yuan T.T."/>
            <person name="Jiang B.G."/>
            <person name="Yang W.F."/>
            <person name="Lam T.T."/>
            <person name="Chang Q.C."/>
            <person name="Ding S.J."/>
            <person name="Wang X.J."/>
            <person name="Zhu J.G."/>
            <person name="Ruan X.D."/>
            <person name="Zhao L."/>
            <person name="Wei J.T."/>
            <person name="Ye R.Z."/>
            <person name="Que T.C."/>
            <person name="Du C.H."/>
            <person name="Zhou Y.H."/>
            <person name="Cheng J.X."/>
            <person name="Dai P.F."/>
            <person name="Guo W.B."/>
            <person name="Han X.H."/>
            <person name="Huang E.J."/>
            <person name="Li L.F."/>
            <person name="Wei W."/>
            <person name="Gao Y.C."/>
            <person name="Liu J.Z."/>
            <person name="Shao H.Z."/>
            <person name="Wang X."/>
            <person name="Wang C.C."/>
            <person name="Yang T.C."/>
            <person name="Huo Q.B."/>
            <person name="Li W."/>
            <person name="Chen H.Y."/>
            <person name="Chen S.E."/>
            <person name="Zhou L.G."/>
            <person name="Ni X.B."/>
            <person name="Tian J.H."/>
            <person name="Sheng Y."/>
            <person name="Liu T."/>
            <person name="Pan Y.S."/>
            <person name="Xia L.Y."/>
            <person name="Li J."/>
            <person name="Zhao F."/>
            <person name="Cao W.C."/>
        </authorList>
    </citation>
    <scope>NUCLEOTIDE SEQUENCE [LARGE SCALE GENOMIC DNA]</scope>
    <source>
        <strain evidence="1">Iper-2018</strain>
    </source>
</reference>
<dbReference type="EMBL" id="JABSTQ010010931">
    <property type="protein sequence ID" value="KAG0416660.1"/>
    <property type="molecule type" value="Genomic_DNA"/>
</dbReference>
<protein>
    <submittedName>
        <fullName evidence="1">Uncharacterized protein</fullName>
    </submittedName>
</protein>
<name>A0AC60PAS7_IXOPE</name>
<organism evidence="1 2">
    <name type="scientific">Ixodes persulcatus</name>
    <name type="common">Taiga tick</name>
    <dbReference type="NCBI Taxonomy" id="34615"/>
    <lineage>
        <taxon>Eukaryota</taxon>
        <taxon>Metazoa</taxon>
        <taxon>Ecdysozoa</taxon>
        <taxon>Arthropoda</taxon>
        <taxon>Chelicerata</taxon>
        <taxon>Arachnida</taxon>
        <taxon>Acari</taxon>
        <taxon>Parasitiformes</taxon>
        <taxon>Ixodida</taxon>
        <taxon>Ixodoidea</taxon>
        <taxon>Ixodidae</taxon>
        <taxon>Ixodinae</taxon>
        <taxon>Ixodes</taxon>
    </lineage>
</organism>
<gene>
    <name evidence="1" type="ORF">HPB47_006232</name>
</gene>
<evidence type="ECO:0000313" key="1">
    <source>
        <dbReference type="EMBL" id="KAG0416660.1"/>
    </source>
</evidence>
<dbReference type="Proteomes" id="UP000805193">
    <property type="component" value="Unassembled WGS sequence"/>
</dbReference>
<accession>A0AC60PAS7</accession>
<comment type="caution">
    <text evidence="1">The sequence shown here is derived from an EMBL/GenBank/DDBJ whole genome shotgun (WGS) entry which is preliminary data.</text>
</comment>
<evidence type="ECO:0000313" key="2">
    <source>
        <dbReference type="Proteomes" id="UP000805193"/>
    </source>
</evidence>